<evidence type="ECO:0000259" key="5">
    <source>
        <dbReference type="PROSITE" id="PS50240"/>
    </source>
</evidence>
<gene>
    <name evidence="6" type="ORF">HNR68_003108</name>
</gene>
<dbReference type="InterPro" id="IPR001314">
    <property type="entry name" value="Peptidase_S1A"/>
</dbReference>
<dbReference type="Proteomes" id="UP000587002">
    <property type="component" value="Unassembled WGS sequence"/>
</dbReference>
<dbReference type="PANTHER" id="PTHR24276:SF98">
    <property type="entry name" value="FI18310P1-RELATED"/>
    <property type="match status" value="1"/>
</dbReference>
<dbReference type="AlphaFoldDB" id="A0A853AKC0"/>
<comment type="similarity">
    <text evidence="1">Belongs to the peptidase S1 family.</text>
</comment>
<dbReference type="CDD" id="cd00190">
    <property type="entry name" value="Tryp_SPc"/>
    <property type="match status" value="1"/>
</dbReference>
<dbReference type="InterPro" id="IPR050430">
    <property type="entry name" value="Peptidase_S1"/>
</dbReference>
<dbReference type="FunFam" id="2.40.10.10:FF:000068">
    <property type="entry name" value="transmembrane protease serine 2"/>
    <property type="match status" value="1"/>
</dbReference>
<evidence type="ECO:0000256" key="1">
    <source>
        <dbReference type="ARBA" id="ARBA00007664"/>
    </source>
</evidence>
<evidence type="ECO:0000313" key="6">
    <source>
        <dbReference type="EMBL" id="NYI84478.1"/>
    </source>
</evidence>
<evidence type="ECO:0000256" key="3">
    <source>
        <dbReference type="SAM" id="MobiDB-lite"/>
    </source>
</evidence>
<dbReference type="Pfam" id="PF00089">
    <property type="entry name" value="Trypsin"/>
    <property type="match status" value="1"/>
</dbReference>
<evidence type="ECO:0000313" key="7">
    <source>
        <dbReference type="Proteomes" id="UP000587002"/>
    </source>
</evidence>
<feature type="signal peptide" evidence="4">
    <location>
        <begin position="1"/>
        <end position="24"/>
    </location>
</feature>
<evidence type="ECO:0000256" key="4">
    <source>
        <dbReference type="SAM" id="SignalP"/>
    </source>
</evidence>
<dbReference type="Gene3D" id="2.40.10.10">
    <property type="entry name" value="Trypsin-like serine proteases"/>
    <property type="match status" value="1"/>
</dbReference>
<organism evidence="6 7">
    <name type="scientific">Saccharopolyspora hordei</name>
    <dbReference type="NCBI Taxonomy" id="1838"/>
    <lineage>
        <taxon>Bacteria</taxon>
        <taxon>Bacillati</taxon>
        <taxon>Actinomycetota</taxon>
        <taxon>Actinomycetes</taxon>
        <taxon>Pseudonocardiales</taxon>
        <taxon>Pseudonocardiaceae</taxon>
        <taxon>Saccharopolyspora</taxon>
    </lineage>
</organism>
<keyword evidence="6" id="KW-0378">Hydrolase</keyword>
<sequence length="292" mass="30001">MPRGSLTRRIPALVASVLAGLALAAPVAGAKATPLIIGGGPAPQDHSFIASMQSTDGQHHCGASLIDQEWLVTAAHCVDGQQPSNVQYRIGSSDRTSGGELVEPDEFVVHPQAKQQQAGYDLALVHLSRPVQAEPIAIADSAPQPGTTLQLLGWGQTCPTPKCGEPPVQLKELETTTTEPANCTGSGEPFDASRELCIDNQQGRASACYGDSGGPAVVREGSGYALVGATSRGLAESCTEKPGVYTSVSAHADWISQVIGSGGSPGSPDAGSGRDTVPVPPWPVRPGGFTRP</sequence>
<reference evidence="6 7" key="1">
    <citation type="submission" date="2020-07" db="EMBL/GenBank/DDBJ databases">
        <title>Sequencing the genomes of 1000 actinobacteria strains.</title>
        <authorList>
            <person name="Klenk H.-P."/>
        </authorList>
    </citation>
    <scope>NUCLEOTIDE SEQUENCE [LARGE SCALE GENOMIC DNA]</scope>
    <source>
        <strain evidence="6 7">DSM 44065</strain>
    </source>
</reference>
<dbReference type="SUPFAM" id="SSF50494">
    <property type="entry name" value="Trypsin-like serine proteases"/>
    <property type="match status" value="1"/>
</dbReference>
<dbReference type="EMBL" id="JACCFJ010000001">
    <property type="protein sequence ID" value="NYI84478.1"/>
    <property type="molecule type" value="Genomic_DNA"/>
</dbReference>
<keyword evidence="4" id="KW-0732">Signal</keyword>
<dbReference type="GO" id="GO:0004252">
    <property type="term" value="F:serine-type endopeptidase activity"/>
    <property type="evidence" value="ECO:0007669"/>
    <property type="project" value="InterPro"/>
</dbReference>
<dbReference type="PANTHER" id="PTHR24276">
    <property type="entry name" value="POLYSERASE-RELATED"/>
    <property type="match status" value="1"/>
</dbReference>
<keyword evidence="7" id="KW-1185">Reference proteome</keyword>
<dbReference type="InterPro" id="IPR009003">
    <property type="entry name" value="Peptidase_S1_PA"/>
</dbReference>
<keyword evidence="6" id="KW-0645">Protease</keyword>
<dbReference type="GO" id="GO:0006508">
    <property type="term" value="P:proteolysis"/>
    <property type="evidence" value="ECO:0007669"/>
    <property type="project" value="UniProtKB-KW"/>
</dbReference>
<evidence type="ECO:0000256" key="2">
    <source>
        <dbReference type="ARBA" id="ARBA00023157"/>
    </source>
</evidence>
<proteinExistence type="inferred from homology"/>
<feature type="region of interest" description="Disordered" evidence="3">
    <location>
        <begin position="259"/>
        <end position="292"/>
    </location>
</feature>
<dbReference type="RefSeq" id="WP_179721655.1">
    <property type="nucleotide sequence ID" value="NZ_BAABFH010000001.1"/>
</dbReference>
<name>A0A853AKC0_9PSEU</name>
<dbReference type="InterPro" id="IPR001254">
    <property type="entry name" value="Trypsin_dom"/>
</dbReference>
<dbReference type="InterPro" id="IPR043504">
    <property type="entry name" value="Peptidase_S1_PA_chymotrypsin"/>
</dbReference>
<dbReference type="PROSITE" id="PS00134">
    <property type="entry name" value="TRYPSIN_HIS"/>
    <property type="match status" value="1"/>
</dbReference>
<feature type="chain" id="PRO_5039192550" evidence="4">
    <location>
        <begin position="25"/>
        <end position="292"/>
    </location>
</feature>
<dbReference type="PRINTS" id="PR00722">
    <property type="entry name" value="CHYMOTRYPSIN"/>
</dbReference>
<dbReference type="InterPro" id="IPR018114">
    <property type="entry name" value="TRYPSIN_HIS"/>
</dbReference>
<protein>
    <submittedName>
        <fullName evidence="6">Secreted trypsin-like serine protease</fullName>
    </submittedName>
</protein>
<feature type="domain" description="Peptidase S1" evidence="5">
    <location>
        <begin position="36"/>
        <end position="260"/>
    </location>
</feature>
<keyword evidence="2" id="KW-1015">Disulfide bond</keyword>
<accession>A0A853AKC0</accession>
<dbReference type="SMART" id="SM00020">
    <property type="entry name" value="Tryp_SPc"/>
    <property type="match status" value="1"/>
</dbReference>
<comment type="caution">
    <text evidence="6">The sequence shown here is derived from an EMBL/GenBank/DDBJ whole genome shotgun (WGS) entry which is preliminary data.</text>
</comment>
<dbReference type="PROSITE" id="PS50240">
    <property type="entry name" value="TRYPSIN_DOM"/>
    <property type="match status" value="1"/>
</dbReference>